<protein>
    <submittedName>
        <fullName evidence="2 4">Uncharacterized protein</fullName>
    </submittedName>
</protein>
<gene>
    <name evidence="2" type="ORF">TCNE_LOCUS18365</name>
</gene>
<evidence type="ECO:0000313" key="4">
    <source>
        <dbReference type="WBParaSite" id="TCNE_0001836901-mRNA-1"/>
    </source>
</evidence>
<keyword evidence="3" id="KW-1185">Reference proteome</keyword>
<accession>A0A183VC95</accession>
<proteinExistence type="predicted"/>
<organism evidence="3 4">
    <name type="scientific">Toxocara canis</name>
    <name type="common">Canine roundworm</name>
    <dbReference type="NCBI Taxonomy" id="6265"/>
    <lineage>
        <taxon>Eukaryota</taxon>
        <taxon>Metazoa</taxon>
        <taxon>Ecdysozoa</taxon>
        <taxon>Nematoda</taxon>
        <taxon>Chromadorea</taxon>
        <taxon>Rhabditida</taxon>
        <taxon>Spirurina</taxon>
        <taxon>Ascaridomorpha</taxon>
        <taxon>Ascaridoidea</taxon>
        <taxon>Toxocaridae</taxon>
        <taxon>Toxocara</taxon>
    </lineage>
</organism>
<dbReference type="Proteomes" id="UP000050794">
    <property type="component" value="Unassembled WGS sequence"/>
</dbReference>
<reference evidence="2 3" key="2">
    <citation type="submission" date="2018-11" db="EMBL/GenBank/DDBJ databases">
        <authorList>
            <consortium name="Pathogen Informatics"/>
        </authorList>
    </citation>
    <scope>NUCLEOTIDE SEQUENCE [LARGE SCALE GENOMIC DNA]</scope>
</reference>
<name>A0A183VC95_TOXCA</name>
<evidence type="ECO:0000313" key="2">
    <source>
        <dbReference type="EMBL" id="VDM49686.1"/>
    </source>
</evidence>
<sequence>MENGRGEDRTGENRKEKRGEGEEQQQNDYDSTARSLEDLSKGKYDLVELFEAVLVSVGKTTPWDDFGN</sequence>
<dbReference type="WBParaSite" id="TCNE_0001836901-mRNA-1">
    <property type="protein sequence ID" value="TCNE_0001836901-mRNA-1"/>
    <property type="gene ID" value="TCNE_0001836901"/>
</dbReference>
<dbReference type="EMBL" id="UYWY01025441">
    <property type="protein sequence ID" value="VDM49686.1"/>
    <property type="molecule type" value="Genomic_DNA"/>
</dbReference>
<reference evidence="4" key="1">
    <citation type="submission" date="2016-06" db="UniProtKB">
        <authorList>
            <consortium name="WormBaseParasite"/>
        </authorList>
    </citation>
    <scope>IDENTIFICATION</scope>
</reference>
<feature type="compositionally biased region" description="Basic and acidic residues" evidence="1">
    <location>
        <begin position="1"/>
        <end position="21"/>
    </location>
</feature>
<dbReference type="AlphaFoldDB" id="A0A183VC95"/>
<feature type="region of interest" description="Disordered" evidence="1">
    <location>
        <begin position="1"/>
        <end position="35"/>
    </location>
</feature>
<evidence type="ECO:0000313" key="3">
    <source>
        <dbReference type="Proteomes" id="UP000050794"/>
    </source>
</evidence>
<evidence type="ECO:0000256" key="1">
    <source>
        <dbReference type="SAM" id="MobiDB-lite"/>
    </source>
</evidence>